<organism evidence="1 2">
    <name type="scientific">Demequina sediminis</name>
    <dbReference type="NCBI Taxonomy" id="1930058"/>
    <lineage>
        <taxon>Bacteria</taxon>
        <taxon>Bacillati</taxon>
        <taxon>Actinomycetota</taxon>
        <taxon>Actinomycetes</taxon>
        <taxon>Micrococcales</taxon>
        <taxon>Demequinaceae</taxon>
        <taxon>Demequina</taxon>
    </lineage>
</organism>
<name>A0ABP9WHG0_9MICO</name>
<protein>
    <submittedName>
        <fullName evidence="1">Uncharacterized protein</fullName>
    </submittedName>
</protein>
<accession>A0ABP9WHG0</accession>
<sequence>MDKQAALDAIEGVHWASPAAYVEDSLFSDADISPEMHALVDVRTLTKMVDTGWASSDGSTALLRLSEGVLTALLRRDLAWFTHLHLRASMERLRARGYLVPGDADSGVWRLTALVLVEAQMVELEARGQHDGERPFGYFRAERGHEIIERMTTRTAPVQVRPRGDVEASGDTRTLARTAKAGGTRFVDLAGVVRNPLKPHRTQQRTGLGYGVNPYTMRGAGVEVQMKRSSR</sequence>
<keyword evidence="2" id="KW-1185">Reference proteome</keyword>
<dbReference type="RefSeq" id="WP_286214586.1">
    <property type="nucleotide sequence ID" value="NZ_AP027736.1"/>
</dbReference>
<dbReference type="EMBL" id="BAABRR010000003">
    <property type="protein sequence ID" value="GAA5518413.1"/>
    <property type="molecule type" value="Genomic_DNA"/>
</dbReference>
<gene>
    <name evidence="1" type="ORF">Lsed01_00840</name>
</gene>
<evidence type="ECO:0000313" key="2">
    <source>
        <dbReference type="Proteomes" id="UP001426770"/>
    </source>
</evidence>
<reference evidence="1 2" key="1">
    <citation type="submission" date="2024-02" db="EMBL/GenBank/DDBJ databases">
        <title>Lysinimicrobium sediminis NBRC 112286.</title>
        <authorList>
            <person name="Ichikawa N."/>
            <person name="Katano-Makiyama Y."/>
            <person name="Hidaka K."/>
        </authorList>
    </citation>
    <scope>NUCLEOTIDE SEQUENCE [LARGE SCALE GENOMIC DNA]</scope>
    <source>
        <strain evidence="1 2">NBRC 112286</strain>
    </source>
</reference>
<proteinExistence type="predicted"/>
<dbReference type="Proteomes" id="UP001426770">
    <property type="component" value="Unassembled WGS sequence"/>
</dbReference>
<comment type="caution">
    <text evidence="1">The sequence shown here is derived from an EMBL/GenBank/DDBJ whole genome shotgun (WGS) entry which is preliminary data.</text>
</comment>
<evidence type="ECO:0000313" key="1">
    <source>
        <dbReference type="EMBL" id="GAA5518413.1"/>
    </source>
</evidence>